<evidence type="ECO:0000256" key="2">
    <source>
        <dbReference type="ARBA" id="ARBA00023128"/>
    </source>
</evidence>
<evidence type="ECO:0000313" key="3">
    <source>
        <dbReference type="EMBL" id="KAK3345706.1"/>
    </source>
</evidence>
<dbReference type="GeneID" id="87861824"/>
<reference evidence="3" key="1">
    <citation type="journal article" date="2023" name="Mol. Phylogenet. Evol.">
        <title>Genome-scale phylogeny and comparative genomics of the fungal order Sordariales.</title>
        <authorList>
            <person name="Hensen N."/>
            <person name="Bonometti L."/>
            <person name="Westerberg I."/>
            <person name="Brannstrom I.O."/>
            <person name="Guillou S."/>
            <person name="Cros-Aarteil S."/>
            <person name="Calhoun S."/>
            <person name="Haridas S."/>
            <person name="Kuo A."/>
            <person name="Mondo S."/>
            <person name="Pangilinan J."/>
            <person name="Riley R."/>
            <person name="LaButti K."/>
            <person name="Andreopoulos B."/>
            <person name="Lipzen A."/>
            <person name="Chen C."/>
            <person name="Yan M."/>
            <person name="Daum C."/>
            <person name="Ng V."/>
            <person name="Clum A."/>
            <person name="Steindorff A."/>
            <person name="Ohm R.A."/>
            <person name="Martin F."/>
            <person name="Silar P."/>
            <person name="Natvig D.O."/>
            <person name="Lalanne C."/>
            <person name="Gautier V."/>
            <person name="Ament-Velasquez S.L."/>
            <person name="Kruys A."/>
            <person name="Hutchinson M.I."/>
            <person name="Powell A.J."/>
            <person name="Barry K."/>
            <person name="Miller A.N."/>
            <person name="Grigoriev I.V."/>
            <person name="Debuchy R."/>
            <person name="Gladieux P."/>
            <person name="Hiltunen Thoren M."/>
            <person name="Johannesson H."/>
        </authorList>
    </citation>
    <scope>NUCLEOTIDE SEQUENCE</scope>
    <source>
        <strain evidence="3">CBS 560.94</strain>
    </source>
</reference>
<protein>
    <submittedName>
        <fullName evidence="3">Uncharacterized protein</fullName>
    </submittedName>
</protein>
<comment type="caution">
    <text evidence="3">The sequence shown here is derived from an EMBL/GenBank/DDBJ whole genome shotgun (WGS) entry which is preliminary data.</text>
</comment>
<evidence type="ECO:0000256" key="1">
    <source>
        <dbReference type="ARBA" id="ARBA00004173"/>
    </source>
</evidence>
<proteinExistence type="predicted"/>
<dbReference type="RefSeq" id="XP_062682319.1">
    <property type="nucleotide sequence ID" value="XM_062824670.1"/>
</dbReference>
<gene>
    <name evidence="3" type="ORF">B0H65DRAFT_427180</name>
</gene>
<keyword evidence="4" id="KW-1185">Reference proteome</keyword>
<keyword evidence="2" id="KW-0496">Mitochondrion</keyword>
<dbReference type="AlphaFoldDB" id="A0AAE0JG41"/>
<comment type="subcellular location">
    <subcellularLocation>
        <location evidence="1">Mitochondrion</location>
    </subcellularLocation>
</comment>
<reference evidence="3" key="2">
    <citation type="submission" date="2023-06" db="EMBL/GenBank/DDBJ databases">
        <authorList>
            <consortium name="Lawrence Berkeley National Laboratory"/>
            <person name="Haridas S."/>
            <person name="Hensen N."/>
            <person name="Bonometti L."/>
            <person name="Westerberg I."/>
            <person name="Brannstrom I.O."/>
            <person name="Guillou S."/>
            <person name="Cros-Aarteil S."/>
            <person name="Calhoun S."/>
            <person name="Kuo A."/>
            <person name="Mondo S."/>
            <person name="Pangilinan J."/>
            <person name="Riley R."/>
            <person name="Labutti K."/>
            <person name="Andreopoulos B."/>
            <person name="Lipzen A."/>
            <person name="Chen C."/>
            <person name="Yanf M."/>
            <person name="Daum C."/>
            <person name="Ng V."/>
            <person name="Clum A."/>
            <person name="Steindorff A."/>
            <person name="Ohm R."/>
            <person name="Martin F."/>
            <person name="Silar P."/>
            <person name="Natvig D."/>
            <person name="Lalanne C."/>
            <person name="Gautier V."/>
            <person name="Ament-Velasquez S.L."/>
            <person name="Kruys A."/>
            <person name="Hutchinson M.I."/>
            <person name="Powell A.J."/>
            <person name="Barry K."/>
            <person name="Miller A.N."/>
            <person name="Grigoriev I.V."/>
            <person name="Debuchy R."/>
            <person name="Gladieux P."/>
            <person name="Thoren M.H."/>
            <person name="Johannesson H."/>
        </authorList>
    </citation>
    <scope>NUCLEOTIDE SEQUENCE</scope>
    <source>
        <strain evidence="3">CBS 560.94</strain>
    </source>
</reference>
<dbReference type="InterPro" id="IPR043502">
    <property type="entry name" value="DNA/RNA_pol_sf"/>
</dbReference>
<sequence length="81" mass="9701">VYINDIVIVSDLVDDYFKYFNTIFVLFVSKNIILLFKKLYFDYLSVELFGFYVNGFGVLTIKERIEAFKNYIFPDNLKVFK</sequence>
<organism evidence="3 4">
    <name type="scientific">Neurospora tetraspora</name>
    <dbReference type="NCBI Taxonomy" id="94610"/>
    <lineage>
        <taxon>Eukaryota</taxon>
        <taxon>Fungi</taxon>
        <taxon>Dikarya</taxon>
        <taxon>Ascomycota</taxon>
        <taxon>Pezizomycotina</taxon>
        <taxon>Sordariomycetes</taxon>
        <taxon>Sordariomycetidae</taxon>
        <taxon>Sordariales</taxon>
        <taxon>Sordariaceae</taxon>
        <taxon>Neurospora</taxon>
    </lineage>
</organism>
<dbReference type="SUPFAM" id="SSF56672">
    <property type="entry name" value="DNA/RNA polymerases"/>
    <property type="match status" value="1"/>
</dbReference>
<dbReference type="EMBL" id="JAUEPP010000004">
    <property type="protein sequence ID" value="KAK3345706.1"/>
    <property type="molecule type" value="Genomic_DNA"/>
</dbReference>
<accession>A0AAE0JG41</accession>
<dbReference type="Proteomes" id="UP001278500">
    <property type="component" value="Unassembled WGS sequence"/>
</dbReference>
<name>A0AAE0JG41_9PEZI</name>
<feature type="non-terminal residue" evidence="3">
    <location>
        <position position="1"/>
    </location>
</feature>
<dbReference type="GO" id="GO:0005739">
    <property type="term" value="C:mitochondrion"/>
    <property type="evidence" value="ECO:0007669"/>
    <property type="project" value="UniProtKB-SubCell"/>
</dbReference>
<evidence type="ECO:0000313" key="4">
    <source>
        <dbReference type="Proteomes" id="UP001278500"/>
    </source>
</evidence>